<feature type="non-terminal residue" evidence="2">
    <location>
        <position position="1"/>
    </location>
</feature>
<proteinExistence type="predicted"/>
<dbReference type="AlphaFoldDB" id="A0A836BNX4"/>
<feature type="compositionally biased region" description="Gly residues" evidence="1">
    <location>
        <begin position="45"/>
        <end position="55"/>
    </location>
</feature>
<comment type="caution">
    <text evidence="2">The sequence shown here is derived from an EMBL/GenBank/DDBJ whole genome shotgun (WGS) entry which is preliminary data.</text>
</comment>
<name>A0A836BNX4_9CHLO</name>
<reference evidence="2" key="1">
    <citation type="journal article" date="2020" name="bioRxiv">
        <title>Comparative genomics of Chlamydomonas.</title>
        <authorList>
            <person name="Craig R.J."/>
            <person name="Hasan A.R."/>
            <person name="Ness R.W."/>
            <person name="Keightley P.D."/>
        </authorList>
    </citation>
    <scope>NUCLEOTIDE SEQUENCE</scope>
    <source>
        <strain evidence="2">CCAP 11/70</strain>
    </source>
</reference>
<dbReference type="EMBL" id="JAEHOE010000275">
    <property type="protein sequence ID" value="KAG2482053.1"/>
    <property type="molecule type" value="Genomic_DNA"/>
</dbReference>
<evidence type="ECO:0000313" key="2">
    <source>
        <dbReference type="EMBL" id="KAG2482053.1"/>
    </source>
</evidence>
<keyword evidence="3" id="KW-1185">Reference proteome</keyword>
<protein>
    <submittedName>
        <fullName evidence="2">Uncharacterized protein</fullName>
    </submittedName>
</protein>
<accession>A0A836BNX4</accession>
<dbReference type="Proteomes" id="UP000612055">
    <property type="component" value="Unassembled WGS sequence"/>
</dbReference>
<dbReference type="OrthoDB" id="552019at2759"/>
<organism evidence="2 3">
    <name type="scientific">Edaphochlamys debaryana</name>
    <dbReference type="NCBI Taxonomy" id="47281"/>
    <lineage>
        <taxon>Eukaryota</taxon>
        <taxon>Viridiplantae</taxon>
        <taxon>Chlorophyta</taxon>
        <taxon>core chlorophytes</taxon>
        <taxon>Chlorophyceae</taxon>
        <taxon>CS clade</taxon>
        <taxon>Chlamydomonadales</taxon>
        <taxon>Chlamydomonadales incertae sedis</taxon>
        <taxon>Edaphochlamys</taxon>
    </lineage>
</organism>
<sequence length="196" mass="20200">PPTTPVTLARRHYGERHPSQLAPLLDLCDALGAAAALEKAAEAGGAAGAGGGEAGPGERRESAAVRRARAAAELLEIGQALAARYQSARDPLSAVLALEAAAGEAAPAVRAAGRGAAPGPARALEAAAGEAQELMYALRPPEARIVMTAKRDGELPKLLRRLGRDCTEELGAYAAGRRNRWLDAWAAGKPLPQLRP</sequence>
<feature type="region of interest" description="Disordered" evidence="1">
    <location>
        <begin position="42"/>
        <end position="64"/>
    </location>
</feature>
<evidence type="ECO:0000313" key="3">
    <source>
        <dbReference type="Proteomes" id="UP000612055"/>
    </source>
</evidence>
<gene>
    <name evidence="2" type="ORF">HYH03_018989</name>
</gene>
<evidence type="ECO:0000256" key="1">
    <source>
        <dbReference type="SAM" id="MobiDB-lite"/>
    </source>
</evidence>